<organism evidence="1 2">
    <name type="scientific">Streptomyces botrytidirepellens</name>
    <dbReference type="NCBI Taxonomy" id="2486417"/>
    <lineage>
        <taxon>Bacteria</taxon>
        <taxon>Bacillati</taxon>
        <taxon>Actinomycetota</taxon>
        <taxon>Actinomycetes</taxon>
        <taxon>Kitasatosporales</taxon>
        <taxon>Streptomycetaceae</taxon>
        <taxon>Streptomyces</taxon>
    </lineage>
</organism>
<accession>A0A3M8W0Z4</accession>
<reference evidence="1 2" key="1">
    <citation type="submission" date="2018-11" db="EMBL/GenBank/DDBJ databases">
        <title>The Potential of Streptomyces as Biocontrol Agents against the Tomato grey mould, Botrytis cinerea (Gray mold) Frontiers in Microbiology.</title>
        <authorList>
            <person name="Li D."/>
        </authorList>
    </citation>
    <scope>NUCLEOTIDE SEQUENCE [LARGE SCALE GENOMIC DNA]</scope>
    <source>
        <strain evidence="1 2">NEAU-LD23</strain>
    </source>
</reference>
<dbReference type="Proteomes" id="UP000275401">
    <property type="component" value="Unassembled WGS sequence"/>
</dbReference>
<keyword evidence="2" id="KW-1185">Reference proteome</keyword>
<proteinExistence type="predicted"/>
<dbReference type="InterPro" id="IPR021224">
    <property type="entry name" value="DUF2690"/>
</dbReference>
<sequence length="176" mass="18662">MIVMVPSRTDTKRGGRRRCRTGAADSLGRLRMAVRRSALSSLSTAVLAYALLLAPVLPAAAAAPTSCRASSCTGKNPRSEGCGPGASVIDRVRPAGGVPEVELRNSPRCSAAWARIQKANSNWRFKIEIRRGNSYTANASPSCPAYTLMVGSSNTYRACVEIYDGRGGSLSCTGWH</sequence>
<dbReference type="Pfam" id="PF10901">
    <property type="entry name" value="DUF2690"/>
    <property type="match status" value="1"/>
</dbReference>
<protein>
    <submittedName>
        <fullName evidence="1">DUF2690 domain-containing protein</fullName>
    </submittedName>
</protein>
<gene>
    <name evidence="1" type="ORF">EEJ42_22280</name>
</gene>
<name>A0A3M8W0Z4_9ACTN</name>
<evidence type="ECO:0000313" key="2">
    <source>
        <dbReference type="Proteomes" id="UP000275401"/>
    </source>
</evidence>
<comment type="caution">
    <text evidence="1">The sequence shown here is derived from an EMBL/GenBank/DDBJ whole genome shotgun (WGS) entry which is preliminary data.</text>
</comment>
<evidence type="ECO:0000313" key="1">
    <source>
        <dbReference type="EMBL" id="RNG21633.1"/>
    </source>
</evidence>
<dbReference type="EMBL" id="RIBZ01000273">
    <property type="protein sequence ID" value="RNG21633.1"/>
    <property type="molecule type" value="Genomic_DNA"/>
</dbReference>
<dbReference type="AlphaFoldDB" id="A0A3M8W0Z4"/>